<dbReference type="GO" id="GO:0000479">
    <property type="term" value="P:endonucleolytic cleavage of tricistronic rRNA transcript (SSU-rRNA, 5.8S rRNA, LSU-rRNA)"/>
    <property type="evidence" value="ECO:0007669"/>
    <property type="project" value="TreeGrafter"/>
</dbReference>
<dbReference type="PROSITE" id="PS51714">
    <property type="entry name" value="G_BMS1"/>
    <property type="match status" value="1"/>
</dbReference>
<feature type="compositionally biased region" description="Acidic residues" evidence="11">
    <location>
        <begin position="675"/>
        <end position="685"/>
    </location>
</feature>
<evidence type="ECO:0000256" key="5">
    <source>
        <dbReference type="ARBA" id="ARBA00022801"/>
    </source>
</evidence>
<keyword evidence="5" id="KW-0378">Hydrolase</keyword>
<feature type="compositionally biased region" description="Acidic residues" evidence="11">
    <location>
        <begin position="446"/>
        <end position="507"/>
    </location>
</feature>
<dbReference type="Gene3D" id="3.40.50.300">
    <property type="entry name" value="P-loop containing nucleotide triphosphate hydrolases"/>
    <property type="match status" value="1"/>
</dbReference>
<feature type="compositionally biased region" description="Acidic residues" evidence="11">
    <location>
        <begin position="419"/>
        <end position="439"/>
    </location>
</feature>
<evidence type="ECO:0000256" key="2">
    <source>
        <dbReference type="ARBA" id="ARBA00022517"/>
    </source>
</evidence>
<keyword evidence="14" id="KW-1185">Reference proteome</keyword>
<dbReference type="InterPro" id="IPR012948">
    <property type="entry name" value="AARP2CN"/>
</dbReference>
<dbReference type="AlphaFoldDB" id="A0A7R8YSD6"/>
<keyword evidence="4" id="KW-0547">Nucleotide-binding</keyword>
<evidence type="ECO:0000256" key="11">
    <source>
        <dbReference type="SAM" id="MobiDB-lite"/>
    </source>
</evidence>
<comment type="catalytic activity">
    <reaction evidence="9">
        <text>GTP + H2O = GDP + phosphate + H(+)</text>
        <dbReference type="Rhea" id="RHEA:19669"/>
        <dbReference type="ChEBI" id="CHEBI:15377"/>
        <dbReference type="ChEBI" id="CHEBI:15378"/>
        <dbReference type="ChEBI" id="CHEBI:37565"/>
        <dbReference type="ChEBI" id="CHEBI:43474"/>
        <dbReference type="ChEBI" id="CHEBI:58189"/>
    </reaction>
    <physiologicalReaction direction="left-to-right" evidence="9">
        <dbReference type="Rhea" id="RHEA:19670"/>
    </physiologicalReaction>
</comment>
<accession>A0A7R8YSD6</accession>
<evidence type="ECO:0000256" key="6">
    <source>
        <dbReference type="ARBA" id="ARBA00022840"/>
    </source>
</evidence>
<dbReference type="InterPro" id="IPR007034">
    <property type="entry name" value="BMS1_TSR1_C"/>
</dbReference>
<sequence length="1167" mass="133978">MGDDESALDKKRSHRPRQSGVSAEKKKSKTKPQDENLTARQRNPKAFAINSAQRAERRFRRKEDITAKKQHVPLVDKTPEEPPPILIAVVGPPKVGKTTLINNLIKNFTRTNVVDISGPITIVTSKKRRITLIECNNDINCMIDIAKCADLVLLLCDASFGFEMEIFEFLNICQVHGMPKIMGVLTHLDMIKSPKALKRRKKELKHRFWTEVYDGAKLFYLSGILHGEYLRNEIKNLGRFISVMKFRPLTWRGAHSYVLADRVEDVTNTEMIRQNPKCDREVILYGYVRGVPMNKESMVHVAGVGDLRISELSALKDPCPLPGTEKKRNLLEKERLLYAPMSGVGGIVYDKDAVYIELQGSHSHRDKANANPEQEELVSKLKEKKQTVDMQIEEQEFRLFSDGNIIKSKNFKEEPVVKEEDDDSEDSGSEDDDDDDDGNDSGVGEKEEESAGESESEDEETNWQNESSEEQSAEEGDEETSDEEYQEQGENSNDEDEDDEDEEEEDEVMKSNLSWKENLAQKARDAYLERQSESKSLMKLVYGVYSSRNESNNEDNTVKQEESDSDEEIGGLFKVVAEKQANLQTERSIKDVDECCFFKQGGGEIRDWLLDEYKEQIKNCFVTGKWRASEDAEELLKLDDLSDNDSEIYGDFEDLETGEKHKAEEKPKKSSGDKDDSDDNADQDEENSRKRKITRVEEENMTKSELMAKKMKLKAKFDAEYDNKDDSGRITGDHSHYENLKAEAQKQSELNRNEFAHLDEDLRLQVEGHRAGLYVRIGFKNIPAEFIEHLDTTYPILIGGLNMAEENIGYVNCKIKKHRWYKKILKTGDPLIISLGWRRFQTISIFAKVEDNLKHRFLKYTPNHQTCSMTFWGPITPQNTGFLALQSVQNDRSEMKRLGFRIAATGCVTEMDKSTQIMKKLKLVGTPFKVYKKTGFIKGMFTSTLEVAKFEGAKIKTVSGIRGQIKKSHPNPEGSFRATFEDKILLSDIVICRTWFKVDVPQFYTPVTSLLLSPEEKSQWQGMKTLGQLKREQNIRNQPNVDSLYTDIKREPKRFKPLVIPKSLQRALPYKYKPKLGPLNPKGSIEDERIAVIRSPHEQKVAKVMDMLKTNYQDKRQRDKAITKERIKEFKKRKEAEEMRKLKRQKELRKKVSRAISKMNASGKSKS</sequence>
<gene>
    <name evidence="13" type="ORF">HERILL_LOCUS5490</name>
</gene>
<dbReference type="SUPFAM" id="SSF52540">
    <property type="entry name" value="P-loop containing nucleoside triphosphate hydrolases"/>
    <property type="match status" value="1"/>
</dbReference>
<comment type="similarity">
    <text evidence="10">Belongs to the TRAFAC class translation factor GTPase superfamily. Bms1-like GTPase family. BMS1 subfamily.</text>
</comment>
<evidence type="ECO:0000256" key="9">
    <source>
        <dbReference type="ARBA" id="ARBA00049117"/>
    </source>
</evidence>
<feature type="region of interest" description="Disordered" evidence="11">
    <location>
        <begin position="1115"/>
        <end position="1167"/>
    </location>
</feature>
<dbReference type="GO" id="GO:0034511">
    <property type="term" value="F:U3 snoRNA binding"/>
    <property type="evidence" value="ECO:0007669"/>
    <property type="project" value="TreeGrafter"/>
</dbReference>
<feature type="compositionally biased region" description="Basic and acidic residues" evidence="11">
    <location>
        <begin position="1115"/>
        <end position="1140"/>
    </location>
</feature>
<organism evidence="13 14">
    <name type="scientific">Hermetia illucens</name>
    <name type="common">Black soldier fly</name>
    <dbReference type="NCBI Taxonomy" id="343691"/>
    <lineage>
        <taxon>Eukaryota</taxon>
        <taxon>Metazoa</taxon>
        <taxon>Ecdysozoa</taxon>
        <taxon>Arthropoda</taxon>
        <taxon>Hexapoda</taxon>
        <taxon>Insecta</taxon>
        <taxon>Pterygota</taxon>
        <taxon>Neoptera</taxon>
        <taxon>Endopterygota</taxon>
        <taxon>Diptera</taxon>
        <taxon>Brachycera</taxon>
        <taxon>Stratiomyomorpha</taxon>
        <taxon>Stratiomyidae</taxon>
        <taxon>Hermetiinae</taxon>
        <taxon>Hermetia</taxon>
    </lineage>
</organism>
<feature type="compositionally biased region" description="Basic residues" evidence="11">
    <location>
        <begin position="1141"/>
        <end position="1153"/>
    </location>
</feature>
<feature type="compositionally biased region" description="Basic and acidic residues" evidence="11">
    <location>
        <begin position="694"/>
        <end position="705"/>
    </location>
</feature>
<dbReference type="CDD" id="cd01882">
    <property type="entry name" value="BMS1"/>
    <property type="match status" value="1"/>
</dbReference>
<dbReference type="FunFam" id="3.40.50.300:FF:000105">
    <property type="entry name" value="BMS1 ribosome biogenesis factor"/>
    <property type="match status" value="1"/>
</dbReference>
<evidence type="ECO:0000256" key="7">
    <source>
        <dbReference type="ARBA" id="ARBA00023134"/>
    </source>
</evidence>
<dbReference type="GO" id="GO:0005654">
    <property type="term" value="C:nucleoplasm"/>
    <property type="evidence" value="ECO:0007669"/>
    <property type="project" value="UniProtKB-ARBA"/>
</dbReference>
<feature type="region of interest" description="Disordered" evidence="11">
    <location>
        <begin position="545"/>
        <end position="567"/>
    </location>
</feature>
<evidence type="ECO:0000259" key="12">
    <source>
        <dbReference type="PROSITE" id="PS51714"/>
    </source>
</evidence>
<dbReference type="PANTHER" id="PTHR12858:SF2">
    <property type="entry name" value="RIBOSOME BIOGENESIS PROTEIN BMS1 HOMOLOG"/>
    <property type="match status" value="1"/>
</dbReference>
<dbReference type="FunCoup" id="A0A7R8YSD6">
    <property type="interactions" value="2416"/>
</dbReference>
<dbReference type="GO" id="GO:0032040">
    <property type="term" value="C:small-subunit processome"/>
    <property type="evidence" value="ECO:0007669"/>
    <property type="project" value="UniProtKB-ARBA"/>
</dbReference>
<proteinExistence type="inferred from homology"/>
<feature type="domain" description="Bms1-type G" evidence="12">
    <location>
        <begin position="83"/>
        <end position="247"/>
    </location>
</feature>
<keyword evidence="6" id="KW-0067">ATP-binding</keyword>
<comment type="subcellular location">
    <subcellularLocation>
        <location evidence="1">Nucleus</location>
        <location evidence="1">Nucleolus</location>
    </subcellularLocation>
</comment>
<dbReference type="Pfam" id="PF08142">
    <property type="entry name" value="AARP2CN"/>
    <property type="match status" value="1"/>
</dbReference>
<dbReference type="InParanoid" id="A0A7R8YSD6"/>
<evidence type="ECO:0000313" key="14">
    <source>
        <dbReference type="Proteomes" id="UP000594454"/>
    </source>
</evidence>
<keyword evidence="7" id="KW-0342">GTP-binding</keyword>
<feature type="compositionally biased region" description="Basic and acidic residues" evidence="11">
    <location>
        <begin position="657"/>
        <end position="674"/>
    </location>
</feature>
<evidence type="ECO:0000256" key="4">
    <source>
        <dbReference type="ARBA" id="ARBA00022741"/>
    </source>
</evidence>
<feature type="compositionally biased region" description="Acidic residues" evidence="11">
    <location>
        <begin position="644"/>
        <end position="656"/>
    </location>
</feature>
<keyword evidence="8" id="KW-0539">Nucleus</keyword>
<dbReference type="PANTHER" id="PTHR12858">
    <property type="entry name" value="RIBOSOME BIOGENESIS PROTEIN"/>
    <property type="match status" value="1"/>
</dbReference>
<dbReference type="EMBL" id="LR899010">
    <property type="protein sequence ID" value="CAD7082455.1"/>
    <property type="molecule type" value="Genomic_DNA"/>
</dbReference>
<evidence type="ECO:0000313" key="13">
    <source>
        <dbReference type="EMBL" id="CAD7082455.1"/>
    </source>
</evidence>
<dbReference type="SMART" id="SM01362">
    <property type="entry name" value="DUF663"/>
    <property type="match status" value="1"/>
</dbReference>
<evidence type="ECO:0000256" key="10">
    <source>
        <dbReference type="ARBA" id="ARBA00061391"/>
    </source>
</evidence>
<dbReference type="Proteomes" id="UP000594454">
    <property type="component" value="Chromosome 2"/>
</dbReference>
<dbReference type="InterPro" id="IPR039761">
    <property type="entry name" value="Bms1/Tsr1"/>
</dbReference>
<dbReference type="OMA" id="KLHVPMV"/>
<dbReference type="GO" id="GO:0005524">
    <property type="term" value="F:ATP binding"/>
    <property type="evidence" value="ECO:0007669"/>
    <property type="project" value="UniProtKB-KW"/>
</dbReference>
<evidence type="ECO:0000256" key="8">
    <source>
        <dbReference type="ARBA" id="ARBA00023242"/>
    </source>
</evidence>
<dbReference type="Pfam" id="PF04950">
    <property type="entry name" value="RIBIOP_C"/>
    <property type="match status" value="1"/>
</dbReference>
<dbReference type="OrthoDB" id="10260897at2759"/>
<dbReference type="GO" id="GO:0000462">
    <property type="term" value="P:maturation of SSU-rRNA from tricistronic rRNA transcript (SSU-rRNA, 5.8S rRNA, LSU-rRNA)"/>
    <property type="evidence" value="ECO:0007669"/>
    <property type="project" value="TreeGrafter"/>
</dbReference>
<feature type="region of interest" description="Disordered" evidence="11">
    <location>
        <begin position="644"/>
        <end position="705"/>
    </location>
</feature>
<keyword evidence="3" id="KW-0597">Phosphoprotein</keyword>
<evidence type="ECO:0000256" key="3">
    <source>
        <dbReference type="ARBA" id="ARBA00022553"/>
    </source>
</evidence>
<dbReference type="GO" id="GO:0005525">
    <property type="term" value="F:GTP binding"/>
    <property type="evidence" value="ECO:0007669"/>
    <property type="project" value="UniProtKB-KW"/>
</dbReference>
<feature type="region of interest" description="Disordered" evidence="11">
    <location>
        <begin position="410"/>
        <end position="518"/>
    </location>
</feature>
<dbReference type="InterPro" id="IPR027417">
    <property type="entry name" value="P-loop_NTPase"/>
</dbReference>
<keyword evidence="2" id="KW-0690">Ribosome biogenesis</keyword>
<name>A0A7R8YSD6_HERIL</name>
<dbReference type="GO" id="GO:0030686">
    <property type="term" value="C:90S preribosome"/>
    <property type="evidence" value="ECO:0007669"/>
    <property type="project" value="TreeGrafter"/>
</dbReference>
<dbReference type="GO" id="GO:0003924">
    <property type="term" value="F:GTPase activity"/>
    <property type="evidence" value="ECO:0007669"/>
    <property type="project" value="TreeGrafter"/>
</dbReference>
<reference evidence="13 14" key="1">
    <citation type="submission" date="2020-11" db="EMBL/GenBank/DDBJ databases">
        <authorList>
            <person name="Wallbank WR R."/>
            <person name="Pardo Diaz C."/>
            <person name="Kozak K."/>
            <person name="Martin S."/>
            <person name="Jiggins C."/>
            <person name="Moest M."/>
            <person name="Warren A I."/>
            <person name="Generalovic N T."/>
            <person name="Byers J.R.P. K."/>
            <person name="Montejo-Kovacevich G."/>
            <person name="Yen C E."/>
        </authorList>
    </citation>
    <scope>NUCLEOTIDE SEQUENCE [LARGE SCALE GENOMIC DNA]</scope>
</reference>
<evidence type="ECO:0000256" key="1">
    <source>
        <dbReference type="ARBA" id="ARBA00004604"/>
    </source>
</evidence>
<dbReference type="InterPro" id="IPR037875">
    <property type="entry name" value="Bms1_N"/>
</dbReference>
<dbReference type="SMART" id="SM00785">
    <property type="entry name" value="AARP2CN"/>
    <property type="match status" value="1"/>
</dbReference>
<feature type="region of interest" description="Disordered" evidence="11">
    <location>
        <begin position="1"/>
        <end position="69"/>
    </location>
</feature>
<dbReference type="InterPro" id="IPR030387">
    <property type="entry name" value="G_Bms1/Tsr1_dom"/>
</dbReference>
<protein>
    <recommendedName>
        <fullName evidence="12">Bms1-type G domain-containing protein</fullName>
    </recommendedName>
</protein>